<evidence type="ECO:0000313" key="1">
    <source>
        <dbReference type="EMBL" id="GBN66298.1"/>
    </source>
</evidence>
<dbReference type="AlphaFoldDB" id="A0A4Y2QSM9"/>
<gene>
    <name evidence="1" type="ORF">AVEN_43796_1</name>
</gene>
<reference evidence="1 2" key="1">
    <citation type="journal article" date="2019" name="Sci. Rep.">
        <title>Orb-weaving spider Araneus ventricosus genome elucidates the spidroin gene catalogue.</title>
        <authorList>
            <person name="Kono N."/>
            <person name="Nakamura H."/>
            <person name="Ohtoshi R."/>
            <person name="Moran D.A.P."/>
            <person name="Shinohara A."/>
            <person name="Yoshida Y."/>
            <person name="Fujiwara M."/>
            <person name="Mori M."/>
            <person name="Tomita M."/>
            <person name="Arakawa K."/>
        </authorList>
    </citation>
    <scope>NUCLEOTIDE SEQUENCE [LARGE SCALE GENOMIC DNA]</scope>
</reference>
<feature type="non-terminal residue" evidence="1">
    <location>
        <position position="1"/>
    </location>
</feature>
<accession>A0A4Y2QSM9</accession>
<sequence>KYLEILGDLPSILSLAPWLKIRREDIIITRTRMIITPALLHRFGLRNNPFCSMCNQENTIEHILLNFKKYLPHRRIFCLKLNLYLQIFSSYKVFLHRICSSKGHLQVFLRMLGDDSLCRYRSLTKQNFQLHLESSVCRQGRQICRHVTKMVAKVRSPSLAAAVIPYLTL</sequence>
<keyword evidence="2" id="KW-1185">Reference proteome</keyword>
<organism evidence="1 2">
    <name type="scientific">Araneus ventricosus</name>
    <name type="common">Orbweaver spider</name>
    <name type="synonym">Epeira ventricosa</name>
    <dbReference type="NCBI Taxonomy" id="182803"/>
    <lineage>
        <taxon>Eukaryota</taxon>
        <taxon>Metazoa</taxon>
        <taxon>Ecdysozoa</taxon>
        <taxon>Arthropoda</taxon>
        <taxon>Chelicerata</taxon>
        <taxon>Arachnida</taxon>
        <taxon>Araneae</taxon>
        <taxon>Araneomorphae</taxon>
        <taxon>Entelegynae</taxon>
        <taxon>Araneoidea</taxon>
        <taxon>Araneidae</taxon>
        <taxon>Araneus</taxon>
    </lineage>
</organism>
<name>A0A4Y2QSM9_ARAVE</name>
<protein>
    <submittedName>
        <fullName evidence="1">Uncharacterized protein</fullName>
    </submittedName>
</protein>
<proteinExistence type="predicted"/>
<dbReference type="Proteomes" id="UP000499080">
    <property type="component" value="Unassembled WGS sequence"/>
</dbReference>
<evidence type="ECO:0000313" key="2">
    <source>
        <dbReference type="Proteomes" id="UP000499080"/>
    </source>
</evidence>
<comment type="caution">
    <text evidence="1">The sequence shown here is derived from an EMBL/GenBank/DDBJ whole genome shotgun (WGS) entry which is preliminary data.</text>
</comment>
<dbReference type="EMBL" id="BGPR01222931">
    <property type="protein sequence ID" value="GBN66298.1"/>
    <property type="molecule type" value="Genomic_DNA"/>
</dbReference>